<organism evidence="2 3">
    <name type="scientific">Thermomonas brevis</name>
    <dbReference type="NCBI Taxonomy" id="215691"/>
    <lineage>
        <taxon>Bacteria</taxon>
        <taxon>Pseudomonadati</taxon>
        <taxon>Pseudomonadota</taxon>
        <taxon>Gammaproteobacteria</taxon>
        <taxon>Lysobacterales</taxon>
        <taxon>Lysobacteraceae</taxon>
        <taxon>Thermomonas</taxon>
    </lineage>
</organism>
<dbReference type="PANTHER" id="PTHR36302:SF1">
    <property type="entry name" value="COPPER CHAPERONE PCU(A)C"/>
    <property type="match status" value="1"/>
</dbReference>
<evidence type="ECO:0000313" key="2">
    <source>
        <dbReference type="EMBL" id="QNN47702.1"/>
    </source>
</evidence>
<protein>
    <submittedName>
        <fullName evidence="2">Copper chaperone PCu(A)C</fullName>
    </submittedName>
</protein>
<dbReference type="PANTHER" id="PTHR36302">
    <property type="entry name" value="BLR7088 PROTEIN"/>
    <property type="match status" value="1"/>
</dbReference>
<name>A0A7G9QWH7_9GAMM</name>
<dbReference type="RefSeq" id="WP_187571446.1">
    <property type="nucleotide sequence ID" value="NZ_CP060711.1"/>
</dbReference>
<keyword evidence="3" id="KW-1185">Reference proteome</keyword>
<dbReference type="AlphaFoldDB" id="A0A7G9QWH7"/>
<feature type="chain" id="PRO_5028831939" evidence="1">
    <location>
        <begin position="22"/>
        <end position="148"/>
    </location>
</feature>
<evidence type="ECO:0000313" key="3">
    <source>
        <dbReference type="Proteomes" id="UP000515977"/>
    </source>
</evidence>
<evidence type="ECO:0000256" key="1">
    <source>
        <dbReference type="SAM" id="SignalP"/>
    </source>
</evidence>
<dbReference type="Proteomes" id="UP000515977">
    <property type="component" value="Chromosome"/>
</dbReference>
<dbReference type="InterPro" id="IPR058248">
    <property type="entry name" value="Lxx211020-like"/>
</dbReference>
<dbReference type="SUPFAM" id="SSF110087">
    <property type="entry name" value="DR1885-like metal-binding protein"/>
    <property type="match status" value="1"/>
</dbReference>
<proteinExistence type="predicted"/>
<feature type="signal peptide" evidence="1">
    <location>
        <begin position="1"/>
        <end position="21"/>
    </location>
</feature>
<dbReference type="Gene3D" id="2.60.40.1890">
    <property type="entry name" value="PCu(A)C copper chaperone"/>
    <property type="match status" value="1"/>
</dbReference>
<dbReference type="InterPro" id="IPR007410">
    <property type="entry name" value="LpqE-like"/>
</dbReference>
<dbReference type="Pfam" id="PF04314">
    <property type="entry name" value="PCuAC"/>
    <property type="match status" value="1"/>
</dbReference>
<dbReference type="EMBL" id="CP060711">
    <property type="protein sequence ID" value="QNN47702.1"/>
    <property type="molecule type" value="Genomic_DNA"/>
</dbReference>
<accession>A0A7G9QWH7</accession>
<sequence length="148" mass="15574">MGRNTGWLLALLLAASAGAMAKNGGVRVENAWTRAVPAVAPVAGGFLTVVNDGGSADRLLRIETDAAQRVEIHQMRNDGGVMRMRALPDGVAVPAHGRVEFKPGGYHLMLIQPKRALAEGGRFDATLVFQRAGRVKATFEVRGMGAGG</sequence>
<dbReference type="KEGG" id="tbv:H9L17_06100"/>
<gene>
    <name evidence="2" type="ORF">H9L17_06100</name>
</gene>
<keyword evidence="1" id="KW-0732">Signal</keyword>
<reference evidence="2 3" key="1">
    <citation type="submission" date="2020-08" db="EMBL/GenBank/DDBJ databases">
        <title>Genome sequence of Thermomonas brevis KACC 16975T.</title>
        <authorList>
            <person name="Hyun D.-W."/>
            <person name="Bae J.-W."/>
        </authorList>
    </citation>
    <scope>NUCLEOTIDE SEQUENCE [LARGE SCALE GENOMIC DNA]</scope>
    <source>
        <strain evidence="2 3">KACC 16975</strain>
    </source>
</reference>
<dbReference type="InterPro" id="IPR036182">
    <property type="entry name" value="PCuAC_sf"/>
</dbReference>